<evidence type="ECO:0000256" key="13">
    <source>
        <dbReference type="PROSITE-ProRule" id="PRU00546"/>
    </source>
</evidence>
<evidence type="ECO:0000256" key="5">
    <source>
        <dbReference type="ARBA" id="ARBA00022771"/>
    </source>
</evidence>
<feature type="domain" description="J" evidence="14">
    <location>
        <begin position="5"/>
        <end position="70"/>
    </location>
</feature>
<dbReference type="GO" id="GO:0042026">
    <property type="term" value="P:protein refolding"/>
    <property type="evidence" value="ECO:0007669"/>
    <property type="project" value="TreeGrafter"/>
</dbReference>
<dbReference type="InterPro" id="IPR001623">
    <property type="entry name" value="DnaJ_domain"/>
</dbReference>
<comment type="subunit">
    <text evidence="12">Homodimer.</text>
</comment>
<accession>A0A069D5H3</accession>
<dbReference type="InterPro" id="IPR008971">
    <property type="entry name" value="HSP40/DnaJ_pept-bd"/>
</dbReference>
<dbReference type="NCBIfam" id="NF010882">
    <property type="entry name" value="PRK14289.1"/>
    <property type="match status" value="1"/>
</dbReference>
<evidence type="ECO:0000259" key="14">
    <source>
        <dbReference type="PROSITE" id="PS50076"/>
    </source>
</evidence>
<dbReference type="InterPro" id="IPR002939">
    <property type="entry name" value="DnaJ_C"/>
</dbReference>
<evidence type="ECO:0000259" key="15">
    <source>
        <dbReference type="PROSITE" id="PS51188"/>
    </source>
</evidence>
<evidence type="ECO:0000256" key="6">
    <source>
        <dbReference type="ARBA" id="ARBA00022833"/>
    </source>
</evidence>
<comment type="cofactor">
    <cofactor evidence="12">
        <name>Zn(2+)</name>
        <dbReference type="ChEBI" id="CHEBI:29105"/>
    </cofactor>
    <text evidence="12">Binds 2 Zn(2+) ions per monomer.</text>
</comment>
<feature type="binding site" evidence="12">
    <location>
        <position position="222"/>
    </location>
    <ligand>
        <name>Zn(2+)</name>
        <dbReference type="ChEBI" id="CHEBI:29105"/>
        <label>1</label>
    </ligand>
</feature>
<dbReference type="PANTHER" id="PTHR43096">
    <property type="entry name" value="DNAJ HOMOLOG 1, MITOCHONDRIAL-RELATED"/>
    <property type="match status" value="1"/>
</dbReference>
<evidence type="ECO:0000256" key="1">
    <source>
        <dbReference type="ARBA" id="ARBA00022490"/>
    </source>
</evidence>
<feature type="domain" description="CR-type" evidence="15">
    <location>
        <begin position="149"/>
        <end position="231"/>
    </location>
</feature>
<evidence type="ECO:0000256" key="3">
    <source>
        <dbReference type="ARBA" id="ARBA00022723"/>
    </source>
</evidence>
<gene>
    <name evidence="12" type="primary">dnaJ</name>
    <name evidence="16" type="ORF">JCM15093_2812</name>
</gene>
<keyword evidence="5 12" id="KW-0863">Zinc-finger</keyword>
<dbReference type="NCBIfam" id="TIGR02349">
    <property type="entry name" value="DnaJ_bact"/>
    <property type="match status" value="1"/>
</dbReference>
<dbReference type="CDD" id="cd06257">
    <property type="entry name" value="DnaJ"/>
    <property type="match status" value="1"/>
</dbReference>
<dbReference type="FunFam" id="2.60.260.20:FF:000005">
    <property type="entry name" value="Chaperone protein dnaJ 1, mitochondrial"/>
    <property type="match status" value="1"/>
</dbReference>
<comment type="caution">
    <text evidence="16">The sequence shown here is derived from an EMBL/GenBank/DDBJ whole genome shotgun (WGS) entry which is preliminary data.</text>
</comment>
<dbReference type="FunFam" id="2.10.230.10:FF:000002">
    <property type="entry name" value="Molecular chaperone DnaJ"/>
    <property type="match status" value="1"/>
</dbReference>
<evidence type="ECO:0000313" key="17">
    <source>
        <dbReference type="Proteomes" id="UP000027601"/>
    </source>
</evidence>
<dbReference type="PRINTS" id="PR00625">
    <property type="entry name" value="JDOMAIN"/>
</dbReference>
<dbReference type="Proteomes" id="UP000027601">
    <property type="component" value="Unassembled WGS sequence"/>
</dbReference>
<keyword evidence="17" id="KW-1185">Reference proteome</keyword>
<evidence type="ECO:0000256" key="2">
    <source>
        <dbReference type="ARBA" id="ARBA00022705"/>
    </source>
</evidence>
<dbReference type="GO" id="GO:0008270">
    <property type="term" value="F:zinc ion binding"/>
    <property type="evidence" value="ECO:0007669"/>
    <property type="project" value="UniProtKB-UniRule"/>
</dbReference>
<feature type="binding site" evidence="12">
    <location>
        <position position="182"/>
    </location>
    <ligand>
        <name>Zn(2+)</name>
        <dbReference type="ChEBI" id="CHEBI:29105"/>
        <label>2</label>
    </ligand>
</feature>
<dbReference type="HAMAP" id="MF_01152">
    <property type="entry name" value="DnaJ"/>
    <property type="match status" value="1"/>
</dbReference>
<comment type="similarity">
    <text evidence="10 12">Belongs to the DnaJ family.</text>
</comment>
<dbReference type="InterPro" id="IPR036410">
    <property type="entry name" value="HSP_DnaJ_Cys-rich_dom_sf"/>
</dbReference>
<evidence type="ECO:0000256" key="7">
    <source>
        <dbReference type="ARBA" id="ARBA00023016"/>
    </source>
</evidence>
<evidence type="ECO:0000256" key="9">
    <source>
        <dbReference type="ARBA" id="ARBA00053423"/>
    </source>
</evidence>
<dbReference type="GO" id="GO:0009408">
    <property type="term" value="P:response to heat"/>
    <property type="evidence" value="ECO:0007669"/>
    <property type="project" value="InterPro"/>
</dbReference>
<dbReference type="InterPro" id="IPR036869">
    <property type="entry name" value="J_dom_sf"/>
</dbReference>
<protein>
    <recommendedName>
        <fullName evidence="11 12">Chaperone protein DnaJ</fullName>
    </recommendedName>
</protein>
<dbReference type="SMART" id="SM00271">
    <property type="entry name" value="DnaJ"/>
    <property type="match status" value="1"/>
</dbReference>
<dbReference type="SUPFAM" id="SSF46565">
    <property type="entry name" value="Chaperone J-domain"/>
    <property type="match status" value="1"/>
</dbReference>
<evidence type="ECO:0000256" key="10">
    <source>
        <dbReference type="ARBA" id="ARBA00061004"/>
    </source>
</evidence>
<dbReference type="Gene3D" id="2.60.260.20">
    <property type="entry name" value="Urease metallochaperone UreE, N-terminal domain"/>
    <property type="match status" value="2"/>
</dbReference>
<dbReference type="RefSeq" id="WP_024997199.1">
    <property type="nucleotide sequence ID" value="NZ_BAJS01000023.1"/>
</dbReference>
<dbReference type="PROSITE" id="PS50076">
    <property type="entry name" value="DNAJ_2"/>
    <property type="match status" value="1"/>
</dbReference>
<dbReference type="SUPFAM" id="SSF49493">
    <property type="entry name" value="HSP40/DnaJ peptide-binding domain"/>
    <property type="match status" value="2"/>
</dbReference>
<feature type="repeat" description="CXXCXGXG motif" evidence="12">
    <location>
        <begin position="179"/>
        <end position="186"/>
    </location>
</feature>
<dbReference type="SUPFAM" id="SSF57938">
    <property type="entry name" value="DnaJ/Hsp40 cysteine-rich domain"/>
    <property type="match status" value="1"/>
</dbReference>
<dbReference type="STRING" id="1121097.GCA_000428125_01462"/>
<organism evidence="16 17">
    <name type="scientific">Bacteroides graminisolvens DSM 19988 = JCM 15093</name>
    <dbReference type="NCBI Taxonomy" id="1121097"/>
    <lineage>
        <taxon>Bacteria</taxon>
        <taxon>Pseudomonadati</taxon>
        <taxon>Bacteroidota</taxon>
        <taxon>Bacteroidia</taxon>
        <taxon>Bacteroidales</taxon>
        <taxon>Bacteroidaceae</taxon>
        <taxon>Bacteroides</taxon>
    </lineage>
</organism>
<dbReference type="PROSITE" id="PS00636">
    <property type="entry name" value="DNAJ_1"/>
    <property type="match status" value="1"/>
</dbReference>
<dbReference type="GO" id="GO:0051082">
    <property type="term" value="F:unfolded protein binding"/>
    <property type="evidence" value="ECO:0007669"/>
    <property type="project" value="UniProtKB-UniRule"/>
</dbReference>
<dbReference type="GO" id="GO:0006260">
    <property type="term" value="P:DNA replication"/>
    <property type="evidence" value="ECO:0007669"/>
    <property type="project" value="UniProtKB-KW"/>
</dbReference>
<keyword evidence="4 12" id="KW-0677">Repeat</keyword>
<comment type="domain">
    <text evidence="12">The J domain is necessary and sufficient to stimulate DnaK ATPase activity. Zinc center 1 plays an important role in the autonomous, DnaK-independent chaperone activity of DnaJ. Zinc center 2 is essential for interaction with DnaK and for DnaJ activity.</text>
</comment>
<dbReference type="InterPro" id="IPR012724">
    <property type="entry name" value="DnaJ"/>
</dbReference>
<feature type="zinc finger region" description="CR-type" evidence="13">
    <location>
        <begin position="149"/>
        <end position="231"/>
    </location>
</feature>
<dbReference type="GO" id="GO:0031072">
    <property type="term" value="F:heat shock protein binding"/>
    <property type="evidence" value="ECO:0007669"/>
    <property type="project" value="InterPro"/>
</dbReference>
<keyword evidence="1 12" id="KW-0963">Cytoplasm</keyword>
<dbReference type="Gene3D" id="1.10.287.110">
    <property type="entry name" value="DnaJ domain"/>
    <property type="match status" value="1"/>
</dbReference>
<dbReference type="NCBIfam" id="NF008035">
    <property type="entry name" value="PRK10767.1"/>
    <property type="match status" value="1"/>
</dbReference>
<proteinExistence type="inferred from homology"/>
<keyword evidence="2 12" id="KW-0235">DNA replication</keyword>
<keyword evidence="7 12" id="KW-0346">Stress response</keyword>
<name>A0A069D5H3_9BACE</name>
<feature type="repeat" description="CXXCXGXG motif" evidence="12">
    <location>
        <begin position="162"/>
        <end position="169"/>
    </location>
</feature>
<dbReference type="InterPro" id="IPR001305">
    <property type="entry name" value="HSP_DnaJ_Cys-rich_dom"/>
</dbReference>
<dbReference type="GO" id="GO:0005737">
    <property type="term" value="C:cytoplasm"/>
    <property type="evidence" value="ECO:0007669"/>
    <property type="project" value="UniProtKB-SubCell"/>
</dbReference>
<dbReference type="Gene3D" id="2.10.230.10">
    <property type="entry name" value="Heat shock protein DnaJ, cysteine-rich domain"/>
    <property type="match status" value="1"/>
</dbReference>
<feature type="binding site" evidence="12">
    <location>
        <position position="208"/>
    </location>
    <ligand>
        <name>Zn(2+)</name>
        <dbReference type="ChEBI" id="CHEBI:29105"/>
        <label>2</label>
    </ligand>
</feature>
<dbReference type="GO" id="GO:0005524">
    <property type="term" value="F:ATP binding"/>
    <property type="evidence" value="ECO:0007669"/>
    <property type="project" value="InterPro"/>
</dbReference>
<evidence type="ECO:0000256" key="4">
    <source>
        <dbReference type="ARBA" id="ARBA00022737"/>
    </source>
</evidence>
<keyword evidence="3 12" id="KW-0479">Metal-binding</keyword>
<dbReference type="OrthoDB" id="9779889at2"/>
<dbReference type="CDD" id="cd10747">
    <property type="entry name" value="DnaJ_C"/>
    <property type="match status" value="1"/>
</dbReference>
<feature type="binding site" evidence="12">
    <location>
        <position position="205"/>
    </location>
    <ligand>
        <name>Zn(2+)</name>
        <dbReference type="ChEBI" id="CHEBI:29105"/>
        <label>2</label>
    </ligand>
</feature>
<feature type="repeat" description="CXXCXGXG motif" evidence="12">
    <location>
        <begin position="205"/>
        <end position="212"/>
    </location>
</feature>
<evidence type="ECO:0000256" key="12">
    <source>
        <dbReference type="HAMAP-Rule" id="MF_01152"/>
    </source>
</evidence>
<dbReference type="Pfam" id="PF01556">
    <property type="entry name" value="DnaJ_C"/>
    <property type="match status" value="1"/>
</dbReference>
<keyword evidence="6 12" id="KW-0862">Zinc</keyword>
<evidence type="ECO:0000256" key="11">
    <source>
        <dbReference type="ARBA" id="ARBA00067609"/>
    </source>
</evidence>
<dbReference type="AlphaFoldDB" id="A0A069D5H3"/>
<feature type="binding site" evidence="12">
    <location>
        <position position="162"/>
    </location>
    <ligand>
        <name>Zn(2+)</name>
        <dbReference type="ChEBI" id="CHEBI:29105"/>
        <label>1</label>
    </ligand>
</feature>
<dbReference type="Pfam" id="PF00226">
    <property type="entry name" value="DnaJ"/>
    <property type="match status" value="1"/>
</dbReference>
<feature type="repeat" description="CXXCXGXG motif" evidence="12">
    <location>
        <begin position="219"/>
        <end position="226"/>
    </location>
</feature>
<reference evidence="16 17" key="1">
    <citation type="journal article" date="2015" name="Microbes Environ.">
        <title>Distribution and evolution of nitrogen fixation genes in the phylum bacteroidetes.</title>
        <authorList>
            <person name="Inoue J."/>
            <person name="Oshima K."/>
            <person name="Suda W."/>
            <person name="Sakamoto M."/>
            <person name="Iino T."/>
            <person name="Noda S."/>
            <person name="Hongoh Y."/>
            <person name="Hattori M."/>
            <person name="Ohkuma M."/>
        </authorList>
    </citation>
    <scope>NUCLEOTIDE SEQUENCE [LARGE SCALE GENOMIC DNA]</scope>
    <source>
        <strain evidence="16 17">JCM 15093</strain>
    </source>
</reference>
<keyword evidence="8 12" id="KW-0143">Chaperone</keyword>
<dbReference type="CDD" id="cd10719">
    <property type="entry name" value="DnaJ_zf"/>
    <property type="match status" value="1"/>
</dbReference>
<feature type="binding site" evidence="12">
    <location>
        <position position="219"/>
    </location>
    <ligand>
        <name>Zn(2+)</name>
        <dbReference type="ChEBI" id="CHEBI:29105"/>
        <label>1</label>
    </ligand>
</feature>
<dbReference type="PANTHER" id="PTHR43096:SF48">
    <property type="entry name" value="CHAPERONE PROTEIN DNAJ"/>
    <property type="match status" value="1"/>
</dbReference>
<dbReference type="FunFam" id="1.10.287.110:FF:000034">
    <property type="entry name" value="Chaperone protein DnaJ"/>
    <property type="match status" value="1"/>
</dbReference>
<feature type="binding site" evidence="12">
    <location>
        <position position="179"/>
    </location>
    <ligand>
        <name>Zn(2+)</name>
        <dbReference type="ChEBI" id="CHEBI:29105"/>
        <label>2</label>
    </ligand>
</feature>
<sequence>MEKRDYYEVLGVSKDATADQIKKAYRKKAIEFHPDKNPGDKTAEEKFKEAAEAYDVLSNPDKKARYDQFGHAGMGGAAGNGGPFGGGFGQNMSMDDIFSMFGDIFGGHSGFGGGFGGFGGGGGGQQQRRFRGSDLRVKVRLNLKEIANGVEKKFKLKKYVPCSHCHGSGAEDNSGSETCPTCKGSGTVIRNQQTILGTMQTRTTCPTCGGEGKIVKNKCKHCNGDGIEYGEEVVSVNIPAGVMEGMQLSMQGKGNAGKRNGIPGDLLIQVEEEAHPELIRDENDLIYNLLLSVPTATLGGAVEIPTIDSKVKVKIDPGTQPGKVLRLRGKGLPSVNGYGTGDLLVNVSVYIPEALSKDEKAALEKLEGSDNFKPSSGVKEKIFKKFRNFFD</sequence>
<evidence type="ECO:0000313" key="16">
    <source>
        <dbReference type="EMBL" id="GAK37555.1"/>
    </source>
</evidence>
<comment type="function">
    <text evidence="9 12">Participates actively in the response to hyperosmotic and heat shock by preventing the aggregation of stress-denatured proteins and by disaggregating proteins, also in an autonomous, DnaK-independent fashion. Unfolded proteins bind initially to DnaJ; upon interaction with the DnaJ-bound protein, DnaK hydrolyzes its bound ATP, resulting in the formation of a stable complex. GrpE releases ADP from DnaK; ATP binding to DnaK triggers the release of the substrate protein, thus completing the reaction cycle. Several rounds of ATP-dependent interactions between DnaJ, DnaK and GrpE are required for fully efficient folding. Also involved, together with DnaK and GrpE, in the DNA replication of plasmids through activation of initiation proteins.</text>
</comment>
<dbReference type="PROSITE" id="PS51188">
    <property type="entry name" value="ZF_CR"/>
    <property type="match status" value="1"/>
</dbReference>
<comment type="subcellular location">
    <subcellularLocation>
        <location evidence="12">Cytoplasm</location>
    </subcellularLocation>
</comment>
<dbReference type="EMBL" id="BAJS01000023">
    <property type="protein sequence ID" value="GAK37555.1"/>
    <property type="molecule type" value="Genomic_DNA"/>
</dbReference>
<evidence type="ECO:0000256" key="8">
    <source>
        <dbReference type="ARBA" id="ARBA00023186"/>
    </source>
</evidence>
<dbReference type="eggNOG" id="COG0484">
    <property type="taxonomic scope" value="Bacteria"/>
</dbReference>
<feature type="binding site" evidence="12">
    <location>
        <position position="165"/>
    </location>
    <ligand>
        <name>Zn(2+)</name>
        <dbReference type="ChEBI" id="CHEBI:29105"/>
        <label>1</label>
    </ligand>
</feature>
<dbReference type="InterPro" id="IPR018253">
    <property type="entry name" value="DnaJ_domain_CS"/>
</dbReference>
<dbReference type="Pfam" id="PF00684">
    <property type="entry name" value="DnaJ_CXXCXGXG"/>
    <property type="match status" value="1"/>
</dbReference>